<name>A0A5B7HQX7_PORTR</name>
<protein>
    <submittedName>
        <fullName evidence="1">Uncharacterized protein</fullName>
    </submittedName>
</protein>
<comment type="caution">
    <text evidence="1">The sequence shown here is derived from an EMBL/GenBank/DDBJ whole genome shotgun (WGS) entry which is preliminary data.</text>
</comment>
<proteinExistence type="predicted"/>
<keyword evidence="2" id="KW-1185">Reference proteome</keyword>
<evidence type="ECO:0000313" key="1">
    <source>
        <dbReference type="EMBL" id="MPC74860.1"/>
    </source>
</evidence>
<dbReference type="Proteomes" id="UP000324222">
    <property type="component" value="Unassembled WGS sequence"/>
</dbReference>
<organism evidence="1 2">
    <name type="scientific">Portunus trituberculatus</name>
    <name type="common">Swimming crab</name>
    <name type="synonym">Neptunus trituberculatus</name>
    <dbReference type="NCBI Taxonomy" id="210409"/>
    <lineage>
        <taxon>Eukaryota</taxon>
        <taxon>Metazoa</taxon>
        <taxon>Ecdysozoa</taxon>
        <taxon>Arthropoda</taxon>
        <taxon>Crustacea</taxon>
        <taxon>Multicrustacea</taxon>
        <taxon>Malacostraca</taxon>
        <taxon>Eumalacostraca</taxon>
        <taxon>Eucarida</taxon>
        <taxon>Decapoda</taxon>
        <taxon>Pleocyemata</taxon>
        <taxon>Brachyura</taxon>
        <taxon>Eubrachyura</taxon>
        <taxon>Portunoidea</taxon>
        <taxon>Portunidae</taxon>
        <taxon>Portuninae</taxon>
        <taxon>Portunus</taxon>
    </lineage>
</organism>
<evidence type="ECO:0000313" key="2">
    <source>
        <dbReference type="Proteomes" id="UP000324222"/>
    </source>
</evidence>
<sequence>MGVSPHVSVNPIIGAATFGDAAAGESPLGLPPHPQRPSYLSRTIAVNGLYGDDRQSELDVAEAMGDEFTAQVSHTLHHADSPQLSTKVG</sequence>
<reference evidence="1 2" key="1">
    <citation type="submission" date="2019-05" db="EMBL/GenBank/DDBJ databases">
        <title>Another draft genome of Portunus trituberculatus and its Hox gene families provides insights of decapod evolution.</title>
        <authorList>
            <person name="Jeong J.-H."/>
            <person name="Song I."/>
            <person name="Kim S."/>
            <person name="Choi T."/>
            <person name="Kim D."/>
            <person name="Ryu S."/>
            <person name="Kim W."/>
        </authorList>
    </citation>
    <scope>NUCLEOTIDE SEQUENCE [LARGE SCALE GENOMIC DNA]</scope>
    <source>
        <tissue evidence="1">Muscle</tissue>
    </source>
</reference>
<gene>
    <name evidence="1" type="ORF">E2C01_069238</name>
</gene>
<dbReference type="AlphaFoldDB" id="A0A5B7HQX7"/>
<accession>A0A5B7HQX7</accession>
<dbReference type="EMBL" id="VSRR010039881">
    <property type="protein sequence ID" value="MPC74860.1"/>
    <property type="molecule type" value="Genomic_DNA"/>
</dbReference>